<evidence type="ECO:0000256" key="5">
    <source>
        <dbReference type="ARBA" id="ARBA00022691"/>
    </source>
</evidence>
<sequence length="310" mass="34562">MMTQEVLDVFDLAPGGTYLDATLGGGGHTEALLSHRDDLYAVAVDRDEEAIEAATKRLKRFGGRVEIVHSDVASYAYSVSRDSKAARRFVGVIADLGVSSRHFNEEERGFSLTGHAILDMRMDRSQSLSAYEVVNQYSQEELVAIFRRYGDVAFAGRVARTIVENRPISYTDELAELVRKAIPKKAVSFHIHPATTVFQAIRIEVNQEFKQLQELLESCKSLVVPGGVVVVISYHSGEDRLVKLFMREATTDRCSCPPQLPCVCGKTRWAKALTRRPIVATEDEVSSNPRARSAKLRAIQRLHQEEVRGI</sequence>
<keyword evidence="2 6" id="KW-0698">rRNA processing</keyword>
<keyword evidence="6" id="KW-0963">Cytoplasm</keyword>
<dbReference type="InterPro" id="IPR002903">
    <property type="entry name" value="RsmH"/>
</dbReference>
<evidence type="ECO:0000313" key="8">
    <source>
        <dbReference type="Proteomes" id="UP000184295"/>
    </source>
</evidence>
<dbReference type="InterPro" id="IPR023397">
    <property type="entry name" value="SAM-dep_MeTrfase_MraW_recog"/>
</dbReference>
<comment type="subcellular location">
    <subcellularLocation>
        <location evidence="6">Cytoplasm</location>
    </subcellularLocation>
</comment>
<name>A0A1M4TS13_9ACTN</name>
<keyword evidence="8" id="KW-1185">Reference proteome</keyword>
<evidence type="ECO:0000256" key="1">
    <source>
        <dbReference type="ARBA" id="ARBA00010396"/>
    </source>
</evidence>
<accession>A0A1M4TS13</accession>
<dbReference type="Pfam" id="PF01795">
    <property type="entry name" value="Methyltransf_5"/>
    <property type="match status" value="1"/>
</dbReference>
<dbReference type="EC" id="2.1.1.199" evidence="6"/>
<dbReference type="GO" id="GO:0071424">
    <property type="term" value="F:rRNA (cytosine-N4-)-methyltransferase activity"/>
    <property type="evidence" value="ECO:0007669"/>
    <property type="project" value="UniProtKB-UniRule"/>
</dbReference>
<evidence type="ECO:0000256" key="4">
    <source>
        <dbReference type="ARBA" id="ARBA00022679"/>
    </source>
</evidence>
<comment type="catalytic activity">
    <reaction evidence="6">
        <text>cytidine(1402) in 16S rRNA + S-adenosyl-L-methionine = N(4)-methylcytidine(1402) in 16S rRNA + S-adenosyl-L-homocysteine + H(+)</text>
        <dbReference type="Rhea" id="RHEA:42928"/>
        <dbReference type="Rhea" id="RHEA-COMP:10286"/>
        <dbReference type="Rhea" id="RHEA-COMP:10287"/>
        <dbReference type="ChEBI" id="CHEBI:15378"/>
        <dbReference type="ChEBI" id="CHEBI:57856"/>
        <dbReference type="ChEBI" id="CHEBI:59789"/>
        <dbReference type="ChEBI" id="CHEBI:74506"/>
        <dbReference type="ChEBI" id="CHEBI:82748"/>
        <dbReference type="EC" id="2.1.1.199"/>
    </reaction>
</comment>
<reference evidence="8" key="1">
    <citation type="submission" date="2016-11" db="EMBL/GenBank/DDBJ databases">
        <authorList>
            <person name="Varghese N."/>
            <person name="Submissions S."/>
        </authorList>
    </citation>
    <scope>NUCLEOTIDE SEQUENCE [LARGE SCALE GENOMIC DNA]</scope>
    <source>
        <strain evidence="8">DSM 19514</strain>
    </source>
</reference>
<comment type="similarity">
    <text evidence="1 6">Belongs to the methyltransferase superfamily. RsmH family.</text>
</comment>
<feature type="binding site" evidence="6">
    <location>
        <position position="45"/>
    </location>
    <ligand>
        <name>S-adenosyl-L-methionine</name>
        <dbReference type="ChEBI" id="CHEBI:59789"/>
    </ligand>
</feature>
<feature type="binding site" evidence="6">
    <location>
        <position position="95"/>
    </location>
    <ligand>
        <name>S-adenosyl-L-methionine</name>
        <dbReference type="ChEBI" id="CHEBI:59789"/>
    </ligand>
</feature>
<proteinExistence type="inferred from homology"/>
<feature type="binding site" evidence="6">
    <location>
        <position position="102"/>
    </location>
    <ligand>
        <name>S-adenosyl-L-methionine</name>
        <dbReference type="ChEBI" id="CHEBI:59789"/>
    </ligand>
</feature>
<keyword evidence="4 6" id="KW-0808">Transferase</keyword>
<dbReference type="AlphaFoldDB" id="A0A1M4TS13"/>
<dbReference type="Gene3D" id="3.40.50.150">
    <property type="entry name" value="Vaccinia Virus protein VP39"/>
    <property type="match status" value="1"/>
</dbReference>
<dbReference type="HAMAP" id="MF_01007">
    <property type="entry name" value="16SrRNA_methyltr_H"/>
    <property type="match status" value="1"/>
</dbReference>
<dbReference type="NCBIfam" id="TIGR00006">
    <property type="entry name" value="16S rRNA (cytosine(1402)-N(4))-methyltransferase RsmH"/>
    <property type="match status" value="1"/>
</dbReference>
<feature type="binding site" evidence="6">
    <location>
        <begin position="26"/>
        <end position="28"/>
    </location>
    <ligand>
        <name>S-adenosyl-L-methionine</name>
        <dbReference type="ChEBI" id="CHEBI:59789"/>
    </ligand>
</feature>
<evidence type="ECO:0000313" key="7">
    <source>
        <dbReference type="EMBL" id="SHE47196.1"/>
    </source>
</evidence>
<dbReference type="PANTHER" id="PTHR11265">
    <property type="entry name" value="S-ADENOSYL-METHYLTRANSFERASE MRAW"/>
    <property type="match status" value="1"/>
</dbReference>
<dbReference type="PANTHER" id="PTHR11265:SF0">
    <property type="entry name" value="12S RRNA N4-METHYLCYTIDINE METHYLTRANSFERASE"/>
    <property type="match status" value="1"/>
</dbReference>
<dbReference type="EMBL" id="FQUL01000006">
    <property type="protein sequence ID" value="SHE47196.1"/>
    <property type="molecule type" value="Genomic_DNA"/>
</dbReference>
<dbReference type="SUPFAM" id="SSF81799">
    <property type="entry name" value="Putative methyltransferase TM0872, insert domain"/>
    <property type="match status" value="1"/>
</dbReference>
<evidence type="ECO:0000256" key="6">
    <source>
        <dbReference type="HAMAP-Rule" id="MF_01007"/>
    </source>
</evidence>
<gene>
    <name evidence="6" type="primary">rsmH</name>
    <name evidence="7" type="ORF">SAMN02745225_00716</name>
</gene>
<evidence type="ECO:0000256" key="3">
    <source>
        <dbReference type="ARBA" id="ARBA00022603"/>
    </source>
</evidence>
<comment type="caution">
    <text evidence="6">Lacks conserved residue(s) required for the propagation of feature annotation.</text>
</comment>
<dbReference type="GO" id="GO:0005737">
    <property type="term" value="C:cytoplasm"/>
    <property type="evidence" value="ECO:0007669"/>
    <property type="project" value="UniProtKB-SubCell"/>
</dbReference>
<dbReference type="PIRSF" id="PIRSF004486">
    <property type="entry name" value="MraW"/>
    <property type="match status" value="1"/>
</dbReference>
<dbReference type="GO" id="GO:0070475">
    <property type="term" value="P:rRNA base methylation"/>
    <property type="evidence" value="ECO:0007669"/>
    <property type="project" value="UniProtKB-UniRule"/>
</dbReference>
<evidence type="ECO:0000256" key="2">
    <source>
        <dbReference type="ARBA" id="ARBA00022552"/>
    </source>
</evidence>
<comment type="function">
    <text evidence="6">Specifically methylates the N4 position of cytidine in position 1402 (C1402) of 16S rRNA.</text>
</comment>
<dbReference type="STRING" id="1121881.SAMN02745225_00716"/>
<dbReference type="SUPFAM" id="SSF53335">
    <property type="entry name" value="S-adenosyl-L-methionine-dependent methyltransferases"/>
    <property type="match status" value="1"/>
</dbReference>
<organism evidence="7 8">
    <name type="scientific">Ferrithrix thermotolerans DSM 19514</name>
    <dbReference type="NCBI Taxonomy" id="1121881"/>
    <lineage>
        <taxon>Bacteria</taxon>
        <taxon>Bacillati</taxon>
        <taxon>Actinomycetota</taxon>
        <taxon>Acidimicrobiia</taxon>
        <taxon>Acidimicrobiales</taxon>
        <taxon>Acidimicrobiaceae</taxon>
        <taxon>Ferrithrix</taxon>
    </lineage>
</organism>
<dbReference type="Proteomes" id="UP000184295">
    <property type="component" value="Unassembled WGS sequence"/>
</dbReference>
<dbReference type="InterPro" id="IPR029063">
    <property type="entry name" value="SAM-dependent_MTases_sf"/>
</dbReference>
<dbReference type="Gene3D" id="1.10.150.170">
    <property type="entry name" value="Putative methyltransferase TM0872, insert domain"/>
    <property type="match status" value="1"/>
</dbReference>
<protein>
    <recommendedName>
        <fullName evidence="6">Ribosomal RNA small subunit methyltransferase H</fullName>
        <ecNumber evidence="6">2.1.1.199</ecNumber>
    </recommendedName>
    <alternativeName>
        <fullName evidence="6">16S rRNA m(4)C1402 methyltransferase</fullName>
    </alternativeName>
    <alternativeName>
        <fullName evidence="6">rRNA (cytosine-N(4)-)-methyltransferase RsmH</fullName>
    </alternativeName>
</protein>
<keyword evidence="5 6" id="KW-0949">S-adenosyl-L-methionine</keyword>
<keyword evidence="3 6" id="KW-0489">Methyltransferase</keyword>